<evidence type="ECO:0000259" key="3">
    <source>
        <dbReference type="PROSITE" id="PS50089"/>
    </source>
</evidence>
<evidence type="ECO:0000313" key="4">
    <source>
        <dbReference type="EMBL" id="OCB85521.1"/>
    </source>
</evidence>
<keyword evidence="1" id="KW-0862">Zinc</keyword>
<organism evidence="4 5">
    <name type="scientific">Sanghuangporus baumii</name>
    <name type="common">Phellinus baumii</name>
    <dbReference type="NCBI Taxonomy" id="108892"/>
    <lineage>
        <taxon>Eukaryota</taxon>
        <taxon>Fungi</taxon>
        <taxon>Dikarya</taxon>
        <taxon>Basidiomycota</taxon>
        <taxon>Agaricomycotina</taxon>
        <taxon>Agaricomycetes</taxon>
        <taxon>Hymenochaetales</taxon>
        <taxon>Hymenochaetaceae</taxon>
        <taxon>Sanghuangporus</taxon>
    </lineage>
</organism>
<proteinExistence type="predicted"/>
<feature type="compositionally biased region" description="Pro residues" evidence="2">
    <location>
        <begin position="71"/>
        <end position="84"/>
    </location>
</feature>
<dbReference type="InterPro" id="IPR013083">
    <property type="entry name" value="Znf_RING/FYVE/PHD"/>
</dbReference>
<dbReference type="PANTHER" id="PTHR10579">
    <property type="entry name" value="CALCIUM-ACTIVATED CHLORIDE CHANNEL REGULATOR"/>
    <property type="match status" value="1"/>
</dbReference>
<feature type="region of interest" description="Disordered" evidence="2">
    <location>
        <begin position="266"/>
        <end position="303"/>
    </location>
</feature>
<dbReference type="SMART" id="SM00184">
    <property type="entry name" value="RING"/>
    <property type="match status" value="1"/>
</dbReference>
<feature type="region of interest" description="Disordered" evidence="2">
    <location>
        <begin position="343"/>
        <end position="446"/>
    </location>
</feature>
<dbReference type="InterPro" id="IPR033511">
    <property type="entry name" value="Cdc24/Scd1_PH_dom"/>
</dbReference>
<evidence type="ECO:0000313" key="5">
    <source>
        <dbReference type="Proteomes" id="UP000757232"/>
    </source>
</evidence>
<dbReference type="EMBL" id="LNZH02000209">
    <property type="protein sequence ID" value="OCB85521.1"/>
    <property type="molecule type" value="Genomic_DNA"/>
</dbReference>
<feature type="compositionally biased region" description="Polar residues" evidence="2">
    <location>
        <begin position="360"/>
        <end position="369"/>
    </location>
</feature>
<feature type="compositionally biased region" description="Polar residues" evidence="2">
    <location>
        <begin position="435"/>
        <end position="446"/>
    </location>
</feature>
<accession>A0A9Q5HT93</accession>
<protein>
    <recommendedName>
        <fullName evidence="3">RING-type domain-containing protein</fullName>
    </recommendedName>
</protein>
<evidence type="ECO:0000256" key="1">
    <source>
        <dbReference type="PROSITE-ProRule" id="PRU00175"/>
    </source>
</evidence>
<feature type="compositionally biased region" description="Polar residues" evidence="2">
    <location>
        <begin position="625"/>
        <end position="644"/>
    </location>
</feature>
<comment type="caution">
    <text evidence="4">The sequence shown here is derived from an EMBL/GenBank/DDBJ whole genome shotgun (WGS) entry which is preliminary data.</text>
</comment>
<gene>
    <name evidence="4" type="ORF">A7U60_g7531</name>
</gene>
<dbReference type="GO" id="GO:0005085">
    <property type="term" value="F:guanyl-nucleotide exchange factor activity"/>
    <property type="evidence" value="ECO:0007669"/>
    <property type="project" value="InterPro"/>
</dbReference>
<reference evidence="4" key="1">
    <citation type="submission" date="2016-06" db="EMBL/GenBank/DDBJ databases">
        <title>Draft Genome sequence of the fungus Inonotus baumii.</title>
        <authorList>
            <person name="Zhu H."/>
            <person name="Lin W."/>
        </authorList>
    </citation>
    <scope>NUCLEOTIDE SEQUENCE</scope>
    <source>
        <strain evidence="4">821</strain>
    </source>
</reference>
<feature type="region of interest" description="Disordered" evidence="2">
    <location>
        <begin position="689"/>
        <end position="719"/>
    </location>
</feature>
<dbReference type="InterPro" id="IPR011993">
    <property type="entry name" value="PH-like_dom_sf"/>
</dbReference>
<feature type="region of interest" description="Disordered" evidence="2">
    <location>
        <begin position="51"/>
        <end position="101"/>
    </location>
</feature>
<name>A0A9Q5HT93_SANBA</name>
<dbReference type="CDD" id="cd13246">
    <property type="entry name" value="PH_Scd1"/>
    <property type="match status" value="1"/>
</dbReference>
<dbReference type="OrthoDB" id="299997at2759"/>
<dbReference type="Gene3D" id="3.40.50.410">
    <property type="entry name" value="von Willebrand factor, type A domain"/>
    <property type="match status" value="1"/>
</dbReference>
<feature type="compositionally biased region" description="Basic and acidic residues" evidence="2">
    <location>
        <begin position="58"/>
        <end position="67"/>
    </location>
</feature>
<feature type="region of interest" description="Disordered" evidence="2">
    <location>
        <begin position="602"/>
        <end position="673"/>
    </location>
</feature>
<sequence>MTEMPTVTFIGFILDVMHKQQTRNPTLSANILNPRKNLTVNIDKIEREAEKLSATQRAEQEARKDASTSRSPPPRRPPRPPQPLYPSTNVAKLNPPATPSSFTERATAFFKQSLRARSSATSLNSSYSTPSAALFPDPPPSNHPFATMVAAPVPVVSSHDAEDEKECPVCLEPLSFSFRLPGEKPHVVPDCGHALHEACFTAVYGPAPGQGRSAAQFPRKSNLGVCGVCRRPMKVSDSDTGKSNKLAALTGMGERNTATLYPGRETPIGARGAQTPHPQQKPFDPTEDDPIEHTGSIKSANSDHASYIVSPSIQVRPEFSTITRTHEPSQPLTCIVVIELPSRRTSSHVPGPVITDVYRSPSSQGQHSTGGLERHATGASNQSGGRYGYNDSASETMSRRQGSQGYNVRSPSPDHHSQHHARGSVADSEIDAPYNSHNGMMRSNPNDNPFKAITEDLRARIIDWKGHPLSGLGPLQMYDLLCVRRDALVREFFVYLFKEAIICVEEEKKRTLGRFLGGSTSNYDSSGSGGAPGKGVLKLKGRIYIRHIKQVTDTSVAGELSLTIDMEDERLESFILIFKDRSSLEAWKANIAGFVAMHQQAAQSSQTGNRSAPTPDVEEFGNGVGNQSKAMRMLSGSTATTSSSMDRDSLLNGNGSIRSSSTSHGSMMNQPMGRMPLHQQHKLSPLGEDDELYSATSPYGSSPTGLVTPHLSSGPSNSLTPIPHPSLDLILVVSLPPPTAIPSTAALKNRVIKNTLDFVLHSLGPKDRLSLVTFEVGPGGRVRKTPFLSVGRTQSRQRLQSFISEIGSGRDSAGDEFLVRGAKEEKTDVVTAVNHGLDVVLQRKARNPTAGMLLVSDAADSTRRAQMDLVLARAEAGNVPIHSFGYGRSHDPASLWLMSNHTGGTYTFVKDWYDLRDCVAGCIGGLMSVGILNMKLHLKIVDGHRFRIRKVSGGPSAIVASDGRDVDIEVGEVRYGEKKEMLVELELDNSEQQNNMNGRGGHNRPLNATDQFVQRMGLDALTLEDSADFVDGMMDRMIDEVPVFEVDGSFFDPAAIKHVSRLAHPVLLTITLMPPSSNRPRSPAQGASDPVILRRRMELLASDMITRALVLVSRKNYPQAAKILSETQRILHTVLQSISQSLPPPGPGQVGPTMRNRKEILTFSAVRALQAVLADLQVLTEALDENVDMFAHDQRNFGAQQAMILRDQKSWSGRTPTEKLFWTSDNSIELVSRSTDWVARE</sequence>
<dbReference type="AlphaFoldDB" id="A0A9Q5HT93"/>
<dbReference type="Gene3D" id="3.30.40.10">
    <property type="entry name" value="Zinc/RING finger domain, C3HC4 (zinc finger)"/>
    <property type="match status" value="1"/>
</dbReference>
<feature type="compositionally biased region" description="Polar residues" evidence="2">
    <location>
        <begin position="602"/>
        <end position="612"/>
    </location>
</feature>
<feature type="domain" description="RING-type" evidence="3">
    <location>
        <begin position="167"/>
        <end position="230"/>
    </location>
</feature>
<keyword evidence="1" id="KW-0479">Metal-binding</keyword>
<dbReference type="Pfam" id="PF15411">
    <property type="entry name" value="PH_10"/>
    <property type="match status" value="1"/>
</dbReference>
<dbReference type="Proteomes" id="UP000757232">
    <property type="component" value="Unassembled WGS sequence"/>
</dbReference>
<feature type="compositionally biased region" description="Polar residues" evidence="2">
    <location>
        <begin position="391"/>
        <end position="410"/>
    </location>
</feature>
<dbReference type="Gene3D" id="2.30.29.30">
    <property type="entry name" value="Pleckstrin-homology domain (PH domain)/Phosphotyrosine-binding domain (PTB)"/>
    <property type="match status" value="1"/>
</dbReference>
<feature type="compositionally biased region" description="Low complexity" evidence="2">
    <location>
        <begin position="653"/>
        <end position="666"/>
    </location>
</feature>
<dbReference type="PANTHER" id="PTHR10579:SF43">
    <property type="entry name" value="ZINC FINGER (C3HC4-TYPE RING FINGER) FAMILY PROTEIN"/>
    <property type="match status" value="1"/>
</dbReference>
<dbReference type="SUPFAM" id="SSF50729">
    <property type="entry name" value="PH domain-like"/>
    <property type="match status" value="1"/>
</dbReference>
<dbReference type="SUPFAM" id="SSF57850">
    <property type="entry name" value="RING/U-box"/>
    <property type="match status" value="1"/>
</dbReference>
<dbReference type="GO" id="GO:0008270">
    <property type="term" value="F:zinc ion binding"/>
    <property type="evidence" value="ECO:0007669"/>
    <property type="project" value="UniProtKB-KW"/>
</dbReference>
<feature type="compositionally biased region" description="Polar residues" evidence="2">
    <location>
        <begin position="694"/>
        <end position="719"/>
    </location>
</feature>
<dbReference type="PROSITE" id="PS50089">
    <property type="entry name" value="ZF_RING_2"/>
    <property type="match status" value="1"/>
</dbReference>
<dbReference type="SUPFAM" id="SSF53300">
    <property type="entry name" value="vWA-like"/>
    <property type="match status" value="1"/>
</dbReference>
<dbReference type="InterPro" id="IPR036465">
    <property type="entry name" value="vWFA_dom_sf"/>
</dbReference>
<dbReference type="InterPro" id="IPR051266">
    <property type="entry name" value="CLCR"/>
</dbReference>
<keyword evidence="5" id="KW-1185">Reference proteome</keyword>
<keyword evidence="1" id="KW-0863">Zinc-finger</keyword>
<dbReference type="InterPro" id="IPR001841">
    <property type="entry name" value="Znf_RING"/>
</dbReference>
<evidence type="ECO:0000256" key="2">
    <source>
        <dbReference type="SAM" id="MobiDB-lite"/>
    </source>
</evidence>